<sequence>MKMESYIGRLMDLFPNSYINRLNELILYSSTNLYFGLDDVNSEQDIKCKLLEWCSRDTYKTQPFNNHEHNLYYQDTIRKRINYYLKTDFSREQMELIYQKLGNSINHDLTIKFVKSGYDMNVLKSEVQE</sequence>
<dbReference type="AlphaFoldDB" id="A0A3E3E0K5"/>
<proteinExistence type="predicted"/>
<dbReference type="Proteomes" id="UP000260721">
    <property type="component" value="Unassembled WGS sequence"/>
</dbReference>
<reference evidence="1 2" key="1">
    <citation type="submission" date="2018-08" db="EMBL/GenBank/DDBJ databases">
        <title>A genome reference for cultivated species of the human gut microbiota.</title>
        <authorList>
            <person name="Zou Y."/>
            <person name="Xue W."/>
            <person name="Luo G."/>
        </authorList>
    </citation>
    <scope>NUCLEOTIDE SEQUENCE [LARGE SCALE GENOMIC DNA]</scope>
    <source>
        <strain evidence="1 2">TF08-11</strain>
    </source>
</reference>
<gene>
    <name evidence="1" type="ORF">DXC78_09360</name>
</gene>
<dbReference type="EMBL" id="QUSK01000021">
    <property type="protein sequence ID" value="RGD74835.1"/>
    <property type="molecule type" value="Genomic_DNA"/>
</dbReference>
<comment type="caution">
    <text evidence="1">The sequence shown here is derived from an EMBL/GenBank/DDBJ whole genome shotgun (WGS) entry which is preliminary data.</text>
</comment>
<organism evidence="1 2">
    <name type="scientific">Faecalicoccus pleomorphus</name>
    <dbReference type="NCBI Taxonomy" id="1323"/>
    <lineage>
        <taxon>Bacteria</taxon>
        <taxon>Bacillati</taxon>
        <taxon>Bacillota</taxon>
        <taxon>Erysipelotrichia</taxon>
        <taxon>Erysipelotrichales</taxon>
        <taxon>Erysipelotrichaceae</taxon>
        <taxon>Faecalicoccus</taxon>
    </lineage>
</organism>
<protein>
    <submittedName>
        <fullName evidence="1">Uncharacterized protein</fullName>
    </submittedName>
</protein>
<name>A0A3E3E0K5_9FIRM</name>
<accession>A0A3E3E0K5</accession>
<dbReference type="RefSeq" id="WP_117446779.1">
    <property type="nucleotide sequence ID" value="NZ_JBFBOW010000001.1"/>
</dbReference>
<evidence type="ECO:0000313" key="2">
    <source>
        <dbReference type="Proteomes" id="UP000260721"/>
    </source>
</evidence>
<evidence type="ECO:0000313" key="1">
    <source>
        <dbReference type="EMBL" id="RGD74835.1"/>
    </source>
</evidence>